<evidence type="ECO:0000313" key="2">
    <source>
        <dbReference type="EMBL" id="SSW71469.1"/>
    </source>
</evidence>
<proteinExistence type="predicted"/>
<feature type="region of interest" description="Disordered" evidence="1">
    <location>
        <begin position="52"/>
        <end position="71"/>
    </location>
</feature>
<organism evidence="2 3">
    <name type="scientific">Achromobacter agilis</name>
    <dbReference type="NCBI Taxonomy" id="1353888"/>
    <lineage>
        <taxon>Bacteria</taxon>
        <taxon>Pseudomonadati</taxon>
        <taxon>Pseudomonadota</taxon>
        <taxon>Betaproteobacteria</taxon>
        <taxon>Burkholderiales</taxon>
        <taxon>Alcaligenaceae</taxon>
        <taxon>Achromobacter</taxon>
    </lineage>
</organism>
<gene>
    <name evidence="2" type="ORF">AGI3411_05158</name>
</gene>
<protein>
    <submittedName>
        <fullName evidence="2">Uncharacterized protein</fullName>
    </submittedName>
</protein>
<evidence type="ECO:0000256" key="1">
    <source>
        <dbReference type="SAM" id="MobiDB-lite"/>
    </source>
</evidence>
<dbReference type="OrthoDB" id="8660761at2"/>
<dbReference type="Proteomes" id="UP000289184">
    <property type="component" value="Unassembled WGS sequence"/>
</dbReference>
<sequence>MNDNGILEQVGGPYVAEAIKSLPPAAAAEDRDYIVETDAGHAGRVRLFFRKQKAKRGKFSDSRGRSPAWAP</sequence>
<evidence type="ECO:0000313" key="3">
    <source>
        <dbReference type="Proteomes" id="UP000289184"/>
    </source>
</evidence>
<dbReference type="RefSeq" id="WP_129530188.1">
    <property type="nucleotide sequence ID" value="NZ_UFQB01000029.1"/>
</dbReference>
<keyword evidence="3" id="KW-1185">Reference proteome</keyword>
<name>A0A446CUB7_9BURK</name>
<dbReference type="AlphaFoldDB" id="A0A446CUB7"/>
<dbReference type="EMBL" id="UFQB01000029">
    <property type="protein sequence ID" value="SSW71469.1"/>
    <property type="molecule type" value="Genomic_DNA"/>
</dbReference>
<accession>A0A446CUB7</accession>
<reference evidence="2 3" key="1">
    <citation type="submission" date="2018-07" db="EMBL/GenBank/DDBJ databases">
        <authorList>
            <person name="Peeters C."/>
        </authorList>
    </citation>
    <scope>NUCLEOTIDE SEQUENCE [LARGE SCALE GENOMIC DNA]</scope>
    <source>
        <strain evidence="2 3">LMG 3411</strain>
    </source>
</reference>